<dbReference type="InterPro" id="IPR014729">
    <property type="entry name" value="Rossmann-like_a/b/a_fold"/>
</dbReference>
<dbReference type="PANTHER" id="PTHR46268">
    <property type="entry name" value="STRESS RESPONSE PROTEIN NHAX"/>
    <property type="match status" value="1"/>
</dbReference>
<dbReference type="PRINTS" id="PR01438">
    <property type="entry name" value="UNVRSLSTRESS"/>
</dbReference>
<dbReference type="InterPro" id="IPR006015">
    <property type="entry name" value="Universal_stress_UspA"/>
</dbReference>
<sequence>MSVFPTKILLATDGSDEAAMAAEAAVELSKQSGSEIHVAYVLPAPAQLIGHHLYSTEMRESVLGGAEREAERFLKERAEHIGADGGKMAETHLRSGEPDKEILRLAEELGVGLIVIGSRGLGAVSRALMGSVSESVVRHAHCPVFVVRN</sequence>
<dbReference type="CDD" id="cd00293">
    <property type="entry name" value="USP-like"/>
    <property type="match status" value="1"/>
</dbReference>
<dbReference type="SUPFAM" id="SSF52402">
    <property type="entry name" value="Adenine nucleotide alpha hydrolases-like"/>
    <property type="match status" value="1"/>
</dbReference>
<comment type="similarity">
    <text evidence="1">Belongs to the universal stress protein A family.</text>
</comment>
<protein>
    <submittedName>
        <fullName evidence="3">Universal stress protein family</fullName>
    </submittedName>
</protein>
<gene>
    <name evidence="3" type="ORF">AVDCRST_MAG03-3230</name>
</gene>
<dbReference type="InterPro" id="IPR006016">
    <property type="entry name" value="UspA"/>
</dbReference>
<dbReference type="Pfam" id="PF00582">
    <property type="entry name" value="Usp"/>
    <property type="match status" value="1"/>
</dbReference>
<feature type="domain" description="UspA" evidence="2">
    <location>
        <begin position="7"/>
        <end position="148"/>
    </location>
</feature>
<dbReference type="Gene3D" id="3.40.50.620">
    <property type="entry name" value="HUPs"/>
    <property type="match status" value="1"/>
</dbReference>
<proteinExistence type="inferred from homology"/>
<organism evidence="3">
    <name type="scientific">uncultured Rubrobacteraceae bacterium</name>
    <dbReference type="NCBI Taxonomy" id="349277"/>
    <lineage>
        <taxon>Bacteria</taxon>
        <taxon>Bacillati</taxon>
        <taxon>Actinomycetota</taxon>
        <taxon>Rubrobacteria</taxon>
        <taxon>Rubrobacterales</taxon>
        <taxon>Rubrobacteraceae</taxon>
        <taxon>environmental samples</taxon>
    </lineage>
</organism>
<name>A0A6J4Q1W6_9ACTN</name>
<accession>A0A6J4Q1W6</accession>
<dbReference type="EMBL" id="CADCUT010000196">
    <property type="protein sequence ID" value="CAA9430800.1"/>
    <property type="molecule type" value="Genomic_DNA"/>
</dbReference>
<evidence type="ECO:0000259" key="2">
    <source>
        <dbReference type="Pfam" id="PF00582"/>
    </source>
</evidence>
<evidence type="ECO:0000313" key="3">
    <source>
        <dbReference type="EMBL" id="CAA9430800.1"/>
    </source>
</evidence>
<dbReference type="AlphaFoldDB" id="A0A6J4Q1W6"/>
<dbReference type="PANTHER" id="PTHR46268:SF6">
    <property type="entry name" value="UNIVERSAL STRESS PROTEIN UP12"/>
    <property type="match status" value="1"/>
</dbReference>
<reference evidence="3" key="1">
    <citation type="submission" date="2020-02" db="EMBL/GenBank/DDBJ databases">
        <authorList>
            <person name="Meier V. D."/>
        </authorList>
    </citation>
    <scope>NUCLEOTIDE SEQUENCE</scope>
    <source>
        <strain evidence="3">AVDCRST_MAG03</strain>
    </source>
</reference>
<evidence type="ECO:0000256" key="1">
    <source>
        <dbReference type="ARBA" id="ARBA00008791"/>
    </source>
</evidence>